<keyword evidence="3" id="KW-0804">Transcription</keyword>
<keyword evidence="7" id="KW-1185">Reference proteome</keyword>
<dbReference type="AlphaFoldDB" id="A0A544W8L6"/>
<dbReference type="GO" id="GO:0003700">
    <property type="term" value="F:DNA-binding transcription factor activity"/>
    <property type="evidence" value="ECO:0007669"/>
    <property type="project" value="TreeGrafter"/>
</dbReference>
<keyword evidence="2 4" id="KW-0238">DNA-binding</keyword>
<feature type="DNA-binding region" description="H-T-H motif" evidence="4">
    <location>
        <begin position="104"/>
        <end position="123"/>
    </location>
</feature>
<dbReference type="InterPro" id="IPR001647">
    <property type="entry name" value="HTH_TetR"/>
</dbReference>
<dbReference type="PROSITE" id="PS50977">
    <property type="entry name" value="HTH_TETR_2"/>
    <property type="match status" value="1"/>
</dbReference>
<evidence type="ECO:0000256" key="1">
    <source>
        <dbReference type="ARBA" id="ARBA00023015"/>
    </source>
</evidence>
<dbReference type="Proteomes" id="UP000315759">
    <property type="component" value="Unassembled WGS sequence"/>
</dbReference>
<protein>
    <submittedName>
        <fullName evidence="6">TetR family transcriptional regulator</fullName>
    </submittedName>
</protein>
<reference evidence="6 7" key="1">
    <citation type="submission" date="2018-10" db="EMBL/GenBank/DDBJ databases">
        <title>Draft genome of Mycobacterium hodleri strain B.</title>
        <authorList>
            <person name="Amande T.J."/>
            <person name="Mcgenity T.J."/>
        </authorList>
    </citation>
    <scope>NUCLEOTIDE SEQUENCE [LARGE SCALE GENOMIC DNA]</scope>
    <source>
        <strain evidence="6 7">B</strain>
    </source>
</reference>
<dbReference type="Gene3D" id="1.10.357.10">
    <property type="entry name" value="Tetracycline Repressor, domain 2"/>
    <property type="match status" value="1"/>
</dbReference>
<feature type="domain" description="HTH tetR-type" evidence="5">
    <location>
        <begin position="81"/>
        <end position="141"/>
    </location>
</feature>
<gene>
    <name evidence="6" type="ORF">D8S82_00790</name>
</gene>
<dbReference type="GO" id="GO:0000976">
    <property type="term" value="F:transcription cis-regulatory region binding"/>
    <property type="evidence" value="ECO:0007669"/>
    <property type="project" value="TreeGrafter"/>
</dbReference>
<dbReference type="PRINTS" id="PR00455">
    <property type="entry name" value="HTHTETR"/>
</dbReference>
<name>A0A544W8L6_9MYCO</name>
<evidence type="ECO:0000256" key="3">
    <source>
        <dbReference type="ARBA" id="ARBA00023163"/>
    </source>
</evidence>
<evidence type="ECO:0000256" key="2">
    <source>
        <dbReference type="ARBA" id="ARBA00023125"/>
    </source>
</evidence>
<comment type="caution">
    <text evidence="6">The sequence shown here is derived from an EMBL/GenBank/DDBJ whole genome shotgun (WGS) entry which is preliminary data.</text>
</comment>
<keyword evidence="1" id="KW-0805">Transcription regulation</keyword>
<evidence type="ECO:0000313" key="7">
    <source>
        <dbReference type="Proteomes" id="UP000315759"/>
    </source>
</evidence>
<dbReference type="InterPro" id="IPR050109">
    <property type="entry name" value="HTH-type_TetR-like_transc_reg"/>
</dbReference>
<dbReference type="PANTHER" id="PTHR30055:SF234">
    <property type="entry name" value="HTH-TYPE TRANSCRIPTIONAL REGULATOR BETI"/>
    <property type="match status" value="1"/>
</dbReference>
<accession>A0A544W8L6</accession>
<dbReference type="EMBL" id="VIFX01000001">
    <property type="protein sequence ID" value="TQR88575.1"/>
    <property type="molecule type" value="Genomic_DNA"/>
</dbReference>
<dbReference type="Pfam" id="PF00440">
    <property type="entry name" value="TetR_N"/>
    <property type="match status" value="1"/>
</dbReference>
<evidence type="ECO:0000256" key="4">
    <source>
        <dbReference type="PROSITE-ProRule" id="PRU00335"/>
    </source>
</evidence>
<dbReference type="PANTHER" id="PTHR30055">
    <property type="entry name" value="HTH-TYPE TRANSCRIPTIONAL REGULATOR RUTR"/>
    <property type="match status" value="1"/>
</dbReference>
<proteinExistence type="predicted"/>
<dbReference type="InterPro" id="IPR009057">
    <property type="entry name" value="Homeodomain-like_sf"/>
</dbReference>
<dbReference type="InterPro" id="IPR041347">
    <property type="entry name" value="MftR_C"/>
</dbReference>
<sequence>MWASVVKCFSVQHFPVREVGGRAPRRVHPFEMLITTLNTTVSMILTVSVSLLNTGAMPIREKEADQTEGNTSMPLRERQRIALRAEIQQVALRLFAAQGFDNVTTEAIADEVGISPSTFFRHVPSKEHLLLGAAQRGRAQIVANFRARPPDEDVGDSIAAAILARTSQFVNDDETLELWRRAMASAPAELRRASLLNRADCDELIGAVASRLDNADPAADMRAGVLVRAAVAAVEYAYEWWLTYGQSESLHALTEQALQLVTRGHDGPIPHPPRRRRR</sequence>
<evidence type="ECO:0000259" key="5">
    <source>
        <dbReference type="PROSITE" id="PS50977"/>
    </source>
</evidence>
<organism evidence="6 7">
    <name type="scientific">Mycolicibacterium hodleri</name>
    <dbReference type="NCBI Taxonomy" id="49897"/>
    <lineage>
        <taxon>Bacteria</taxon>
        <taxon>Bacillati</taxon>
        <taxon>Actinomycetota</taxon>
        <taxon>Actinomycetes</taxon>
        <taxon>Mycobacteriales</taxon>
        <taxon>Mycobacteriaceae</taxon>
        <taxon>Mycolicibacterium</taxon>
    </lineage>
</organism>
<dbReference type="Pfam" id="PF17754">
    <property type="entry name" value="TetR_C_14"/>
    <property type="match status" value="1"/>
</dbReference>
<dbReference type="SUPFAM" id="SSF46689">
    <property type="entry name" value="Homeodomain-like"/>
    <property type="match status" value="1"/>
</dbReference>
<evidence type="ECO:0000313" key="6">
    <source>
        <dbReference type="EMBL" id="TQR88575.1"/>
    </source>
</evidence>